<feature type="domain" description="Plastocyanin-like" evidence="13">
    <location>
        <begin position="196"/>
        <end position="297"/>
    </location>
</feature>
<evidence type="ECO:0000259" key="14">
    <source>
        <dbReference type="Pfam" id="PF07732"/>
    </source>
</evidence>
<keyword evidence="8 10" id="KW-0186">Copper</keyword>
<dbReference type="HOGENOM" id="CLU_032707_0_0_2"/>
<dbReference type="InterPro" id="IPR011706">
    <property type="entry name" value="Cu-oxidase_C"/>
</dbReference>
<keyword evidence="11" id="KW-1133">Transmembrane helix</keyword>
<dbReference type="Proteomes" id="UP000004348">
    <property type="component" value="Chromosome"/>
</dbReference>
<keyword evidence="5 10" id="KW-0479">Metal-binding</keyword>
<dbReference type="PATRIC" id="fig|886738.10.peg.1066"/>
<comment type="catalytic activity">
    <reaction evidence="9">
        <text>nitric oxide + Fe(III)-[cytochrome c] + H2O = Fe(II)-[cytochrome c] + nitrite + 2 H(+)</text>
        <dbReference type="Rhea" id="RHEA:15233"/>
        <dbReference type="Rhea" id="RHEA-COMP:10350"/>
        <dbReference type="Rhea" id="RHEA-COMP:14399"/>
        <dbReference type="ChEBI" id="CHEBI:15377"/>
        <dbReference type="ChEBI" id="CHEBI:15378"/>
        <dbReference type="ChEBI" id="CHEBI:16301"/>
        <dbReference type="ChEBI" id="CHEBI:16480"/>
        <dbReference type="ChEBI" id="CHEBI:29033"/>
        <dbReference type="ChEBI" id="CHEBI:29034"/>
        <dbReference type="EC" id="1.7.2.1"/>
    </reaction>
</comment>
<evidence type="ECO:0000256" key="8">
    <source>
        <dbReference type="ARBA" id="ARBA00023008"/>
    </source>
</evidence>
<proteinExistence type="predicted"/>
<dbReference type="AlphaFoldDB" id="F3KKF0"/>
<dbReference type="Pfam" id="PF07732">
    <property type="entry name" value="Cu-oxidase_3"/>
    <property type="match status" value="1"/>
</dbReference>
<feature type="binding site" description="type 1 copper site" evidence="10">
    <location>
        <position position="110"/>
    </location>
    <ligand>
        <name>Cu cation</name>
        <dbReference type="ChEBI" id="CHEBI:23378"/>
        <label>1</label>
    </ligand>
</feature>
<comment type="cofactor">
    <cofactor evidence="10">
        <name>Cu(2+)</name>
        <dbReference type="ChEBI" id="CHEBI:29036"/>
    </cofactor>
</comment>
<evidence type="ECO:0000256" key="11">
    <source>
        <dbReference type="SAM" id="Phobius"/>
    </source>
</evidence>
<evidence type="ECO:0000256" key="2">
    <source>
        <dbReference type="ARBA" id="ARBA00011233"/>
    </source>
</evidence>
<dbReference type="InterPro" id="IPR052721">
    <property type="entry name" value="ET_Amicyanin"/>
</dbReference>
<evidence type="ECO:0000259" key="12">
    <source>
        <dbReference type="Pfam" id="PF00127"/>
    </source>
</evidence>
<comment type="caution">
    <text evidence="15">The sequence shown here is derived from an EMBL/GenBank/DDBJ whole genome shotgun (WGS) entry which is preliminary data.</text>
</comment>
<gene>
    <name evidence="15" type="ORF">Nlim_0966</name>
</gene>
<feature type="domain" description="Blue (type 1) copper" evidence="12">
    <location>
        <begin position="373"/>
        <end position="443"/>
    </location>
</feature>
<keyword evidence="6" id="KW-0677">Repeat</keyword>
<feature type="transmembrane region" description="Helical" evidence="11">
    <location>
        <begin position="7"/>
        <end position="25"/>
    </location>
</feature>
<dbReference type="InterPro" id="IPR011707">
    <property type="entry name" value="Cu-oxidase-like_N"/>
</dbReference>
<feature type="binding site" description="type 1 copper site" evidence="10">
    <location>
        <position position="145"/>
    </location>
    <ligand>
        <name>Cu cation</name>
        <dbReference type="ChEBI" id="CHEBI:23378"/>
        <label>1</label>
    </ligand>
</feature>
<dbReference type="Gene3D" id="2.60.40.420">
    <property type="entry name" value="Cupredoxins - blue copper proteins"/>
    <property type="match status" value="3"/>
</dbReference>
<evidence type="ECO:0000256" key="6">
    <source>
        <dbReference type="ARBA" id="ARBA00022737"/>
    </source>
</evidence>
<dbReference type="GO" id="GO:0005507">
    <property type="term" value="F:copper ion binding"/>
    <property type="evidence" value="ECO:0007669"/>
    <property type="project" value="InterPro"/>
</dbReference>
<feature type="binding site" description="type 1 copper site" evidence="10">
    <location>
        <position position="146"/>
    </location>
    <ligand>
        <name>Cu cation</name>
        <dbReference type="ChEBI" id="CHEBI:23378"/>
        <label>1</label>
    </ligand>
</feature>
<dbReference type="InterPro" id="IPR008972">
    <property type="entry name" value="Cupredoxin"/>
</dbReference>
<dbReference type="Pfam" id="PF00127">
    <property type="entry name" value="Copper-bind"/>
    <property type="match status" value="1"/>
</dbReference>
<feature type="binding site" description="type 1 copper site" evidence="10">
    <location>
        <position position="154"/>
    </location>
    <ligand>
        <name>Cu cation</name>
        <dbReference type="ChEBI" id="CHEBI:23378"/>
        <label>1</label>
    </ligand>
</feature>
<evidence type="ECO:0000259" key="13">
    <source>
        <dbReference type="Pfam" id="PF07731"/>
    </source>
</evidence>
<sequence>MNQNRILYIVVGAIIGFSVAFVALIQSPDIQTTEALSTDVYPKFKNSNPQKLVYTLIAQDAEIEVAKGVTAKVWTYNGTVPAPTLRFTEGDDVTVKFVNKTPYAHTIHFHGSHDSANDGVFPQIMPGEEYTYHFVVQESGLFMYHCHAFPTSEHVRMGMFGAMIIDPAIRPMEPAREYFFTLSEFDPNNALEYFTKYYMINGYANQYMDKPIQVVKGELARFYVIGVGGVMQSPFHVHSTIVKVYPSGILWNEPYYAQTHLIGNGDTAIVEAKWDTPGRYLFHVHGIQEERGSMAVIDVLENDSSLSKIQTPSNNKGSYSMIKWQEDLVKSLEHPQIIDYENLGESVTPEAKGVQTNSVSIVKDSWSPKVVESYSPTSIEITPGTTVTWTNNDMMIHTVTDVKKSFDSEFIPEGGTWKYKFKNTGKYDYLCTLHPWMKGVVNVVEESSHS</sequence>
<dbReference type="PANTHER" id="PTHR36507">
    <property type="entry name" value="BLL1555 PROTEIN"/>
    <property type="match status" value="1"/>
</dbReference>
<keyword evidence="7" id="KW-0560">Oxidoreductase</keyword>
<protein>
    <recommendedName>
        <fullName evidence="4">Copper-containing nitrite reductase</fullName>
        <ecNumber evidence="3">1.7.2.1</ecNumber>
    </recommendedName>
</protein>
<keyword evidence="11" id="KW-0812">Transmembrane</keyword>
<evidence type="ECO:0000256" key="1">
    <source>
        <dbReference type="ARBA" id="ARBA00001960"/>
    </source>
</evidence>
<dbReference type="CDD" id="cd11024">
    <property type="entry name" value="CuRO_1_2DMCO_NIR_like"/>
    <property type="match status" value="1"/>
</dbReference>
<dbReference type="PANTHER" id="PTHR36507:SF1">
    <property type="entry name" value="BLL1555 PROTEIN"/>
    <property type="match status" value="1"/>
</dbReference>
<evidence type="ECO:0000256" key="10">
    <source>
        <dbReference type="PIRSR" id="PIRSR601287-1"/>
    </source>
</evidence>
<evidence type="ECO:0000256" key="5">
    <source>
        <dbReference type="ARBA" id="ARBA00022723"/>
    </source>
</evidence>
<evidence type="ECO:0000256" key="9">
    <source>
        <dbReference type="ARBA" id="ARBA00049340"/>
    </source>
</evidence>
<dbReference type="STRING" id="886738.Nlim_0966"/>
<accession>F3KKF0</accession>
<dbReference type="InterPro" id="IPR001287">
    <property type="entry name" value="NO2-reductase_Cu"/>
</dbReference>
<dbReference type="Pfam" id="PF07731">
    <property type="entry name" value="Cu-oxidase_2"/>
    <property type="match status" value="1"/>
</dbReference>
<comment type="subunit">
    <text evidence="2">Homotrimer.</text>
</comment>
<name>F3KKF0_9ARCH</name>
<organism evidence="15">
    <name type="scientific">Candidatus Nitrosarchaeum limnium SFB1</name>
    <dbReference type="NCBI Taxonomy" id="886738"/>
    <lineage>
        <taxon>Archaea</taxon>
        <taxon>Nitrososphaerota</taxon>
        <taxon>Nitrososphaeria</taxon>
        <taxon>Nitrosopumilales</taxon>
        <taxon>Nitrosopumilaceae</taxon>
        <taxon>Nitrosarchaeum</taxon>
    </lineage>
</organism>
<dbReference type="EMBL" id="AEGP01000034">
    <property type="protein sequence ID" value="EGG42151.1"/>
    <property type="molecule type" value="Genomic_DNA"/>
</dbReference>
<evidence type="ECO:0000256" key="7">
    <source>
        <dbReference type="ARBA" id="ARBA00023002"/>
    </source>
</evidence>
<reference evidence="15" key="1">
    <citation type="journal article" date="2011" name="PLoS ONE">
        <title>Genome of a low-salinity ammonia-oxidizing archaeon determined by single-cell and metagenomic analysis.</title>
        <authorList>
            <person name="Blainey P.C."/>
            <person name="Mosier A.C."/>
            <person name="Potanina A."/>
            <person name="Francis C.A."/>
            <person name="Quake S.R."/>
        </authorList>
    </citation>
    <scope>NUCLEOTIDE SEQUENCE [LARGE SCALE GENOMIC DNA]</scope>
    <source>
        <strain evidence="15">SFB1</strain>
    </source>
</reference>
<dbReference type="GO" id="GO:0050421">
    <property type="term" value="F:nitrite reductase (NO-forming) activity"/>
    <property type="evidence" value="ECO:0007669"/>
    <property type="project" value="UniProtKB-EC"/>
</dbReference>
<feature type="binding site" description="type 1 copper site" evidence="10">
    <location>
        <position position="285"/>
    </location>
    <ligand>
        <name>Cu cation</name>
        <dbReference type="ChEBI" id="CHEBI:23378"/>
        <label>1</label>
    </ligand>
</feature>
<evidence type="ECO:0000313" key="15">
    <source>
        <dbReference type="EMBL" id="EGG42151.1"/>
    </source>
</evidence>
<feature type="binding site" description="type 1 copper site" evidence="10">
    <location>
        <position position="105"/>
    </location>
    <ligand>
        <name>Cu cation</name>
        <dbReference type="ChEBI" id="CHEBI:23378"/>
        <label>1</label>
    </ligand>
</feature>
<keyword evidence="11" id="KW-0472">Membrane</keyword>
<evidence type="ECO:0000256" key="3">
    <source>
        <dbReference type="ARBA" id="ARBA00011882"/>
    </source>
</evidence>
<evidence type="ECO:0000256" key="4">
    <source>
        <dbReference type="ARBA" id="ARBA00017290"/>
    </source>
</evidence>
<comment type="cofactor">
    <cofactor evidence="1 10">
        <name>Cu(+)</name>
        <dbReference type="ChEBI" id="CHEBI:49552"/>
    </cofactor>
</comment>
<dbReference type="InterPro" id="IPR000923">
    <property type="entry name" value="BlueCu_1"/>
</dbReference>
<dbReference type="EC" id="1.7.2.1" evidence="3"/>
<feature type="binding site" description="type 1 copper site" evidence="10">
    <location>
        <position position="159"/>
    </location>
    <ligand>
        <name>Cu cation</name>
        <dbReference type="ChEBI" id="CHEBI:23378"/>
        <label>1</label>
    </ligand>
</feature>
<dbReference type="GO" id="GO:0009055">
    <property type="term" value="F:electron transfer activity"/>
    <property type="evidence" value="ECO:0007669"/>
    <property type="project" value="InterPro"/>
</dbReference>
<dbReference type="SUPFAM" id="SSF49503">
    <property type="entry name" value="Cupredoxins"/>
    <property type="match status" value="3"/>
</dbReference>
<feature type="domain" description="Plastocyanin-like" evidence="14">
    <location>
        <begin position="60"/>
        <end position="167"/>
    </location>
</feature>
<dbReference type="PRINTS" id="PR00695">
    <property type="entry name" value="CUNO2RDTASE"/>
</dbReference>